<sequence length="250" mass="27954">MSPVQYLRALIDLILIPPLTFAVCSLALIDLIYIRKSETKAQAFPRFWGRVLCRIAGIRVRIEGLENIDPNKTYIFAGNHCSQADIYAFQGYFPHDFRWIAKKELFRIPLFGHAMRRSGFVAMDRSRGREALKSLNQAAEQIAAGTSVIIFPEGTRSPDGRLQPFKTGAALLAIKSGVPVVPIGFNGTHRVLPKHKLLARSGDVVLRIGKPIPTIDFKPKDKQILAKRLHDEVARLLDPEQQPVEETGAH</sequence>
<dbReference type="InterPro" id="IPR004552">
    <property type="entry name" value="AGP_acyltrans"/>
</dbReference>
<dbReference type="GO" id="GO:0016020">
    <property type="term" value="C:membrane"/>
    <property type="evidence" value="ECO:0007669"/>
    <property type="project" value="InterPro"/>
</dbReference>
<dbReference type="EMBL" id="AP024233">
    <property type="protein sequence ID" value="BCO10863.1"/>
    <property type="molecule type" value="Genomic_DNA"/>
</dbReference>
<dbReference type="EC" id="2.3.1.51" evidence="5 9"/>
<feature type="domain" description="Phospholipid/glycerol acyltransferase" evidence="11">
    <location>
        <begin position="74"/>
        <end position="188"/>
    </location>
</feature>
<evidence type="ECO:0000256" key="10">
    <source>
        <dbReference type="SAM" id="Phobius"/>
    </source>
</evidence>
<keyword evidence="13" id="KW-1185">Reference proteome</keyword>
<evidence type="ECO:0000256" key="7">
    <source>
        <dbReference type="ARBA" id="ARBA00022679"/>
    </source>
</evidence>
<dbReference type="NCBIfam" id="TIGR00530">
    <property type="entry name" value="AGP_acyltrn"/>
    <property type="match status" value="1"/>
</dbReference>
<accession>A0A915U3Y4</accession>
<keyword evidence="10" id="KW-0812">Transmembrane</keyword>
<dbReference type="RefSeq" id="WP_267927574.1">
    <property type="nucleotide sequence ID" value="NZ_AP024233.1"/>
</dbReference>
<dbReference type="SMART" id="SM00563">
    <property type="entry name" value="PlsC"/>
    <property type="match status" value="1"/>
</dbReference>
<dbReference type="InterPro" id="IPR002123">
    <property type="entry name" value="Plipid/glycerol_acylTrfase"/>
</dbReference>
<dbReference type="Pfam" id="PF01553">
    <property type="entry name" value="Acyltransferase"/>
    <property type="match status" value="1"/>
</dbReference>
<keyword evidence="9" id="KW-0594">Phospholipid biosynthesis</keyword>
<dbReference type="GO" id="GO:0006654">
    <property type="term" value="P:phosphatidic acid biosynthetic process"/>
    <property type="evidence" value="ECO:0007669"/>
    <property type="project" value="TreeGrafter"/>
</dbReference>
<keyword evidence="10" id="KW-1133">Transmembrane helix</keyword>
<dbReference type="AlphaFoldDB" id="A0A915U3Y4"/>
<protein>
    <recommendedName>
        <fullName evidence="6 9">1-acyl-sn-glycerol-3-phosphate acyltransferase</fullName>
        <ecNumber evidence="5 9">2.3.1.51</ecNumber>
    </recommendedName>
</protein>
<evidence type="ECO:0000259" key="11">
    <source>
        <dbReference type="SMART" id="SM00563"/>
    </source>
</evidence>
<keyword evidence="10" id="KW-0472">Membrane</keyword>
<keyword evidence="9" id="KW-1208">Phospholipid metabolism</keyword>
<dbReference type="GO" id="GO:0003841">
    <property type="term" value="F:1-acylglycerol-3-phosphate O-acyltransferase activity"/>
    <property type="evidence" value="ECO:0007669"/>
    <property type="project" value="UniProtKB-UniRule"/>
</dbReference>
<dbReference type="SUPFAM" id="SSF69593">
    <property type="entry name" value="Glycerol-3-phosphate (1)-acyltransferase"/>
    <property type="match status" value="1"/>
</dbReference>
<evidence type="ECO:0000256" key="4">
    <source>
        <dbReference type="ARBA" id="ARBA00008655"/>
    </source>
</evidence>
<evidence type="ECO:0000256" key="8">
    <source>
        <dbReference type="ARBA" id="ARBA00023315"/>
    </source>
</evidence>
<dbReference type="KEGG" id="ddu:GF1_32390"/>
<keyword evidence="7 9" id="KW-0808">Transferase</keyword>
<organism evidence="12 13">
    <name type="scientific">Desulfolithobacter dissulfuricans</name>
    <dbReference type="NCBI Taxonomy" id="2795293"/>
    <lineage>
        <taxon>Bacteria</taxon>
        <taxon>Pseudomonadati</taxon>
        <taxon>Thermodesulfobacteriota</taxon>
        <taxon>Desulfobulbia</taxon>
        <taxon>Desulfobulbales</taxon>
        <taxon>Desulfobulbaceae</taxon>
        <taxon>Desulfolithobacter</taxon>
    </lineage>
</organism>
<evidence type="ECO:0000256" key="9">
    <source>
        <dbReference type="RuleBase" id="RU361267"/>
    </source>
</evidence>
<evidence type="ECO:0000256" key="2">
    <source>
        <dbReference type="ARBA" id="ARBA00004728"/>
    </source>
</evidence>
<gene>
    <name evidence="12" type="ORF">GF1_32390</name>
</gene>
<keyword evidence="9" id="KW-0443">Lipid metabolism</keyword>
<feature type="transmembrane region" description="Helical" evidence="10">
    <location>
        <begin position="6"/>
        <end position="33"/>
    </location>
</feature>
<dbReference type="CDD" id="cd07989">
    <property type="entry name" value="LPLAT_AGPAT-like"/>
    <property type="match status" value="1"/>
</dbReference>
<dbReference type="PANTHER" id="PTHR10434">
    <property type="entry name" value="1-ACYL-SN-GLYCEROL-3-PHOSPHATE ACYLTRANSFERASE"/>
    <property type="match status" value="1"/>
</dbReference>
<evidence type="ECO:0000313" key="12">
    <source>
        <dbReference type="EMBL" id="BCO10863.1"/>
    </source>
</evidence>
<reference evidence="12" key="1">
    <citation type="submission" date="2020-12" db="EMBL/GenBank/DDBJ databases">
        <title>Desulfobium dissulfuricans gen. nov., sp. nov., a novel mesophilic, sulfate-reducing bacterium isolated from a deep-sea hydrothermal vent.</title>
        <authorList>
            <person name="Hashimoto Y."/>
            <person name="Tame A."/>
            <person name="Sawayama S."/>
            <person name="Miyazaki J."/>
            <person name="Takai K."/>
            <person name="Nakagawa S."/>
        </authorList>
    </citation>
    <scope>NUCLEOTIDE SEQUENCE</scope>
    <source>
        <strain evidence="12">GF1</strain>
    </source>
</reference>
<comment type="domain">
    <text evidence="9">The HXXXXD motif is essential for acyltransferase activity and may constitute the binding site for the phosphate moiety of the glycerol-3-phosphate.</text>
</comment>
<dbReference type="PANTHER" id="PTHR10434:SF11">
    <property type="entry name" value="1-ACYL-SN-GLYCEROL-3-PHOSPHATE ACYLTRANSFERASE"/>
    <property type="match status" value="1"/>
</dbReference>
<evidence type="ECO:0000256" key="5">
    <source>
        <dbReference type="ARBA" id="ARBA00013211"/>
    </source>
</evidence>
<comment type="similarity">
    <text evidence="4 9">Belongs to the 1-acyl-sn-glycerol-3-phosphate acyltransferase family.</text>
</comment>
<proteinExistence type="inferred from homology"/>
<evidence type="ECO:0000256" key="6">
    <source>
        <dbReference type="ARBA" id="ARBA00016139"/>
    </source>
</evidence>
<evidence type="ECO:0000256" key="3">
    <source>
        <dbReference type="ARBA" id="ARBA00005189"/>
    </source>
</evidence>
<keyword evidence="8 9" id="KW-0012">Acyltransferase</keyword>
<evidence type="ECO:0000256" key="1">
    <source>
        <dbReference type="ARBA" id="ARBA00001141"/>
    </source>
</evidence>
<comment type="pathway">
    <text evidence="2">Phospholipid metabolism; CDP-diacylglycerol biosynthesis; CDP-diacylglycerol from sn-glycerol 3-phosphate: step 2/3.</text>
</comment>
<name>A0A915U3Y4_9BACT</name>
<keyword evidence="9" id="KW-0444">Lipid biosynthesis</keyword>
<evidence type="ECO:0000313" key="13">
    <source>
        <dbReference type="Proteomes" id="UP001063350"/>
    </source>
</evidence>
<comment type="pathway">
    <text evidence="3">Lipid metabolism.</text>
</comment>
<comment type="catalytic activity">
    <reaction evidence="1 9">
        <text>a 1-acyl-sn-glycero-3-phosphate + an acyl-CoA = a 1,2-diacyl-sn-glycero-3-phosphate + CoA</text>
        <dbReference type="Rhea" id="RHEA:19709"/>
        <dbReference type="ChEBI" id="CHEBI:57287"/>
        <dbReference type="ChEBI" id="CHEBI:57970"/>
        <dbReference type="ChEBI" id="CHEBI:58342"/>
        <dbReference type="ChEBI" id="CHEBI:58608"/>
        <dbReference type="EC" id="2.3.1.51"/>
    </reaction>
</comment>
<dbReference type="Proteomes" id="UP001063350">
    <property type="component" value="Chromosome"/>
</dbReference>